<reference evidence="6 7" key="1">
    <citation type="submission" date="2016-07" db="EMBL/GenBank/DDBJ databases">
        <title>Pervasive Adenine N6-methylation of Active Genes in Fungi.</title>
        <authorList>
            <consortium name="DOE Joint Genome Institute"/>
            <person name="Mondo S.J."/>
            <person name="Dannebaum R.O."/>
            <person name="Kuo R.C."/>
            <person name="Labutti K."/>
            <person name="Haridas S."/>
            <person name="Kuo A."/>
            <person name="Salamov A."/>
            <person name="Ahrendt S.R."/>
            <person name="Lipzen A."/>
            <person name="Sullivan W."/>
            <person name="Andreopoulos W.B."/>
            <person name="Clum A."/>
            <person name="Lindquist E."/>
            <person name="Daum C."/>
            <person name="Ramamoorthy G.K."/>
            <person name="Gryganskyi A."/>
            <person name="Culley D."/>
            <person name="Magnuson J.K."/>
            <person name="James T.Y."/>
            <person name="O'Malley M.A."/>
            <person name="Stajich J.E."/>
            <person name="Spatafora J.W."/>
            <person name="Visel A."/>
            <person name="Grigoriev I.V."/>
        </authorList>
    </citation>
    <scope>NUCLEOTIDE SEQUENCE [LARGE SCALE GENOMIC DNA]</scope>
    <source>
        <strain evidence="6 7">NRRL 2496</strain>
    </source>
</reference>
<evidence type="ECO:0000256" key="4">
    <source>
        <dbReference type="RuleBase" id="RU363090"/>
    </source>
</evidence>
<feature type="region of interest" description="Disordered" evidence="5">
    <location>
        <begin position="290"/>
        <end position="312"/>
    </location>
</feature>
<dbReference type="SUPFAM" id="SSF56104">
    <property type="entry name" value="SAICAR synthase-like"/>
    <property type="match status" value="1"/>
</dbReference>
<dbReference type="InterPro" id="IPR005522">
    <property type="entry name" value="IPK"/>
</dbReference>
<evidence type="ECO:0000256" key="3">
    <source>
        <dbReference type="ARBA" id="ARBA00022777"/>
    </source>
</evidence>
<dbReference type="PANTHER" id="PTHR12400">
    <property type="entry name" value="INOSITOL POLYPHOSPHATE KINASE"/>
    <property type="match status" value="1"/>
</dbReference>
<gene>
    <name evidence="6" type="ORF">BCR43DRAFT_487434</name>
</gene>
<dbReference type="FunCoup" id="A0A1X2HQW8">
    <property type="interactions" value="358"/>
</dbReference>
<dbReference type="InterPro" id="IPR038286">
    <property type="entry name" value="IPK_sf"/>
</dbReference>
<feature type="compositionally biased region" description="Acidic residues" evidence="5">
    <location>
        <begin position="296"/>
        <end position="311"/>
    </location>
</feature>
<dbReference type="OMA" id="FRICGMK"/>
<dbReference type="STRING" id="13706.A0A1X2HQW8"/>
<dbReference type="GO" id="GO:0005737">
    <property type="term" value="C:cytoplasm"/>
    <property type="evidence" value="ECO:0007669"/>
    <property type="project" value="TreeGrafter"/>
</dbReference>
<dbReference type="PANTHER" id="PTHR12400:SF103">
    <property type="entry name" value="INOSITOL POLYPHOSPHATE MULTIKINASE"/>
    <property type="match status" value="1"/>
</dbReference>
<dbReference type="GO" id="GO:0046854">
    <property type="term" value="P:phosphatidylinositol phosphate biosynthetic process"/>
    <property type="evidence" value="ECO:0007669"/>
    <property type="project" value="TreeGrafter"/>
</dbReference>
<keyword evidence="7" id="KW-1185">Reference proteome</keyword>
<keyword evidence="3 4" id="KW-0418">Kinase</keyword>
<dbReference type="GO" id="GO:0008440">
    <property type="term" value="F:inositol-1,4,5-trisphosphate 3-kinase activity"/>
    <property type="evidence" value="ECO:0007669"/>
    <property type="project" value="TreeGrafter"/>
</dbReference>
<evidence type="ECO:0000313" key="7">
    <source>
        <dbReference type="Proteomes" id="UP000242180"/>
    </source>
</evidence>
<dbReference type="Pfam" id="PF03770">
    <property type="entry name" value="IPK"/>
    <property type="match status" value="1"/>
</dbReference>
<dbReference type="GO" id="GO:0032958">
    <property type="term" value="P:inositol phosphate biosynthetic process"/>
    <property type="evidence" value="ECO:0007669"/>
    <property type="project" value="InterPro"/>
</dbReference>
<evidence type="ECO:0000256" key="2">
    <source>
        <dbReference type="ARBA" id="ARBA00022679"/>
    </source>
</evidence>
<organism evidence="6 7">
    <name type="scientific">Syncephalastrum racemosum</name>
    <name type="common">Filamentous fungus</name>
    <dbReference type="NCBI Taxonomy" id="13706"/>
    <lineage>
        <taxon>Eukaryota</taxon>
        <taxon>Fungi</taxon>
        <taxon>Fungi incertae sedis</taxon>
        <taxon>Mucoromycota</taxon>
        <taxon>Mucoromycotina</taxon>
        <taxon>Mucoromycetes</taxon>
        <taxon>Mucorales</taxon>
        <taxon>Syncephalastraceae</taxon>
        <taxon>Syncephalastrum</taxon>
    </lineage>
</organism>
<dbReference type="Gene3D" id="3.30.470.160">
    <property type="entry name" value="Inositol polyphosphate kinase"/>
    <property type="match status" value="1"/>
</dbReference>
<dbReference type="OrthoDB" id="338650at2759"/>
<comment type="similarity">
    <text evidence="1 4">Belongs to the inositol phosphokinase (IPK) family.</text>
</comment>
<dbReference type="EMBL" id="MCGN01000002">
    <property type="protein sequence ID" value="ORZ01747.1"/>
    <property type="molecule type" value="Genomic_DNA"/>
</dbReference>
<dbReference type="EC" id="2.7.-.-" evidence="4"/>
<dbReference type="Proteomes" id="UP000242180">
    <property type="component" value="Unassembled WGS sequence"/>
</dbReference>
<dbReference type="GO" id="GO:0005634">
    <property type="term" value="C:nucleus"/>
    <property type="evidence" value="ECO:0007669"/>
    <property type="project" value="TreeGrafter"/>
</dbReference>
<keyword evidence="2 4" id="KW-0808">Transferase</keyword>
<evidence type="ECO:0000256" key="5">
    <source>
        <dbReference type="SAM" id="MobiDB-lite"/>
    </source>
</evidence>
<evidence type="ECO:0000256" key="1">
    <source>
        <dbReference type="ARBA" id="ARBA00007374"/>
    </source>
</evidence>
<dbReference type="GO" id="GO:0000824">
    <property type="term" value="F:inositol-1,4,5,6-tetrakisphosphate 3-kinase activity"/>
    <property type="evidence" value="ECO:0007669"/>
    <property type="project" value="TreeGrafter"/>
</dbReference>
<dbReference type="InParanoid" id="A0A1X2HQW8"/>
<feature type="region of interest" description="Disordered" evidence="5">
    <location>
        <begin position="206"/>
        <end position="227"/>
    </location>
</feature>
<comment type="caution">
    <text evidence="6">The sequence shown here is derived from an EMBL/GenBank/DDBJ whole genome shotgun (WGS) entry which is preliminary data.</text>
</comment>
<sequence>MASWIASDHQLVKFDNQIAGHDRLLQLSTTDLLIIKPCTRTELDFYETAQQYPEFTPWIPQCFGSLRSSTNAEKQLLNNEKANEGVVPISAVERPRDTQGRALDEHLCLENLLHGFTRPCIMDIKLGDRLYDDEADEAKRKKMQDNAKGTTIESLAARISGMKVYDTVDKTWSAYPKAFGRSRSQDTILDAFLAYFFPTSAYAKAPEENRTTTPDEEIQAESSSSSRKKVTGTKMRWIIESIIEDIVSMVEFLEAYPALELIGASLLIVYEGDSEAANQVWKKLIEEDNREAQDGAQDEEGNEEEEEEEEEPKLYDVRLIDFAHSRWDVDRIAQDAGLLKGFQNVLRLLNECLDRQRSEKL</sequence>
<proteinExistence type="inferred from homology"/>
<protein>
    <recommendedName>
        <fullName evidence="4">Kinase</fullName>
        <ecNumber evidence="4">2.7.-.-</ecNumber>
    </recommendedName>
</protein>
<evidence type="ECO:0000313" key="6">
    <source>
        <dbReference type="EMBL" id="ORZ01747.1"/>
    </source>
</evidence>
<dbReference type="AlphaFoldDB" id="A0A1X2HQW8"/>
<accession>A0A1X2HQW8</accession>
<name>A0A1X2HQW8_SYNRA</name>